<evidence type="ECO:0000313" key="3">
    <source>
        <dbReference type="Proteomes" id="UP000277671"/>
    </source>
</evidence>
<evidence type="ECO:0000313" key="2">
    <source>
        <dbReference type="EMBL" id="RKR89648.1"/>
    </source>
</evidence>
<dbReference type="SMART" id="SM00331">
    <property type="entry name" value="PP2C_SIG"/>
    <property type="match status" value="1"/>
</dbReference>
<proteinExistence type="predicted"/>
<reference evidence="2 3" key="1">
    <citation type="submission" date="2018-10" db="EMBL/GenBank/DDBJ databases">
        <title>Sequencing the genomes of 1000 actinobacteria strains.</title>
        <authorList>
            <person name="Klenk H.-P."/>
        </authorList>
    </citation>
    <scope>NUCLEOTIDE SEQUENCE [LARGE SCALE GENOMIC DNA]</scope>
    <source>
        <strain evidence="2 3">DSM 45175</strain>
    </source>
</reference>
<dbReference type="PANTHER" id="PTHR13832:SF827">
    <property type="entry name" value="PROTEIN PHOSPHATASE 1L"/>
    <property type="match status" value="1"/>
</dbReference>
<organism evidence="2 3">
    <name type="scientific">Micromonospora pisi</name>
    <dbReference type="NCBI Taxonomy" id="589240"/>
    <lineage>
        <taxon>Bacteria</taxon>
        <taxon>Bacillati</taxon>
        <taxon>Actinomycetota</taxon>
        <taxon>Actinomycetes</taxon>
        <taxon>Micromonosporales</taxon>
        <taxon>Micromonosporaceae</taxon>
        <taxon>Micromonospora</taxon>
    </lineage>
</organism>
<dbReference type="InterPro" id="IPR015655">
    <property type="entry name" value="PP2C"/>
</dbReference>
<dbReference type="SUPFAM" id="SSF81606">
    <property type="entry name" value="PP2C-like"/>
    <property type="match status" value="1"/>
</dbReference>
<gene>
    <name evidence="2" type="ORF">BDK92_4004</name>
</gene>
<name>A0A495JM67_9ACTN</name>
<evidence type="ECO:0000259" key="1">
    <source>
        <dbReference type="PROSITE" id="PS51746"/>
    </source>
</evidence>
<dbReference type="Pfam" id="PF13672">
    <property type="entry name" value="PP2C_2"/>
    <property type="match status" value="1"/>
</dbReference>
<dbReference type="GO" id="GO:0004722">
    <property type="term" value="F:protein serine/threonine phosphatase activity"/>
    <property type="evidence" value="ECO:0007669"/>
    <property type="project" value="InterPro"/>
</dbReference>
<dbReference type="InterPro" id="IPR001932">
    <property type="entry name" value="PPM-type_phosphatase-like_dom"/>
</dbReference>
<dbReference type="EMBL" id="RBKT01000001">
    <property type="protein sequence ID" value="RKR89648.1"/>
    <property type="molecule type" value="Genomic_DNA"/>
</dbReference>
<keyword evidence="3" id="KW-1185">Reference proteome</keyword>
<sequence>MLHSMNLSLRTAIVSDPGLVRTNNEDAAHAGERLLVVADGVGGQPAGEVASAIVIKNLLPLDRAPIGPDPLAALTGALAAANRQIAAAAQSDPDQAGLGTTVTAVLLTGDQLSVLHVGDSRCYLARDPNFYQLTRDDTFVQELVDRGALTPEEAHRHPQRSIITRAVQGGELVPTTALVTAAPGDRLLLCSDGLSDVIDDDAIGEALAQHADPQQCAEQLVKLAHQGGAPDNVTVIIADLLPA</sequence>
<dbReference type="PANTHER" id="PTHR13832">
    <property type="entry name" value="PROTEIN PHOSPHATASE 2C"/>
    <property type="match status" value="1"/>
</dbReference>
<accession>A0A495JM67</accession>
<dbReference type="Proteomes" id="UP000277671">
    <property type="component" value="Unassembled WGS sequence"/>
</dbReference>
<protein>
    <submittedName>
        <fullName evidence="2">Protein phosphatase</fullName>
    </submittedName>
</protein>
<feature type="domain" description="PPM-type phosphatase" evidence="1">
    <location>
        <begin position="10"/>
        <end position="240"/>
    </location>
</feature>
<dbReference type="AlphaFoldDB" id="A0A495JM67"/>
<dbReference type="CDD" id="cd00143">
    <property type="entry name" value="PP2Cc"/>
    <property type="match status" value="1"/>
</dbReference>
<comment type="caution">
    <text evidence="2">The sequence shown here is derived from an EMBL/GenBank/DDBJ whole genome shotgun (WGS) entry which is preliminary data.</text>
</comment>
<dbReference type="PROSITE" id="PS51746">
    <property type="entry name" value="PPM_2"/>
    <property type="match status" value="1"/>
</dbReference>
<dbReference type="InterPro" id="IPR036457">
    <property type="entry name" value="PPM-type-like_dom_sf"/>
</dbReference>
<dbReference type="SMART" id="SM00332">
    <property type="entry name" value="PP2Cc"/>
    <property type="match status" value="1"/>
</dbReference>
<dbReference type="Gene3D" id="3.60.40.10">
    <property type="entry name" value="PPM-type phosphatase domain"/>
    <property type="match status" value="1"/>
</dbReference>